<feature type="disulfide bond" evidence="1">
    <location>
        <begin position="188"/>
        <end position="198"/>
    </location>
</feature>
<dbReference type="SMART" id="SM00205">
    <property type="entry name" value="THN"/>
    <property type="match status" value="1"/>
</dbReference>
<evidence type="ECO:0000256" key="1">
    <source>
        <dbReference type="PIRSR" id="PIRSR002703-1"/>
    </source>
</evidence>
<dbReference type="PANTHER" id="PTHR31048">
    <property type="entry name" value="OS03G0233200 PROTEIN"/>
    <property type="match status" value="1"/>
</dbReference>
<organism evidence="3 4">
    <name type="scientific">Phaedon cochleariae</name>
    <name type="common">Mustard beetle</name>
    <dbReference type="NCBI Taxonomy" id="80249"/>
    <lineage>
        <taxon>Eukaryota</taxon>
        <taxon>Metazoa</taxon>
        <taxon>Ecdysozoa</taxon>
        <taxon>Arthropoda</taxon>
        <taxon>Hexapoda</taxon>
        <taxon>Insecta</taxon>
        <taxon>Pterygota</taxon>
        <taxon>Neoptera</taxon>
        <taxon>Endopterygota</taxon>
        <taxon>Coleoptera</taxon>
        <taxon>Polyphaga</taxon>
        <taxon>Cucujiformia</taxon>
        <taxon>Chrysomeloidea</taxon>
        <taxon>Chrysomelidae</taxon>
        <taxon>Chrysomelinae</taxon>
        <taxon>Chrysomelini</taxon>
        <taxon>Phaedon</taxon>
    </lineage>
</organism>
<dbReference type="InterPro" id="IPR037176">
    <property type="entry name" value="Osmotin/thaumatin-like_sf"/>
</dbReference>
<protein>
    <recommendedName>
        <fullName evidence="5">Thaumatin-like protein</fullName>
    </recommendedName>
</protein>
<keyword evidence="4" id="KW-1185">Reference proteome</keyword>
<dbReference type="OrthoDB" id="430315at2759"/>
<feature type="disulfide bond" evidence="1">
    <location>
        <begin position="159"/>
        <end position="174"/>
    </location>
</feature>
<dbReference type="Gene3D" id="2.60.110.10">
    <property type="entry name" value="Thaumatin"/>
    <property type="match status" value="1"/>
</dbReference>
<keyword evidence="2" id="KW-0732">Signal</keyword>
<evidence type="ECO:0000256" key="2">
    <source>
        <dbReference type="SAM" id="SignalP"/>
    </source>
</evidence>
<dbReference type="PRINTS" id="PR00347">
    <property type="entry name" value="THAUMATIN"/>
</dbReference>
<feature type="signal peptide" evidence="2">
    <location>
        <begin position="1"/>
        <end position="17"/>
    </location>
</feature>
<keyword evidence="1" id="KW-1015">Disulfide bond</keyword>
<dbReference type="Proteomes" id="UP001153737">
    <property type="component" value="Chromosome 12"/>
</dbReference>
<dbReference type="PROSITE" id="PS51367">
    <property type="entry name" value="THAUMATIN_2"/>
    <property type="match status" value="1"/>
</dbReference>
<feature type="disulfide bond" evidence="1">
    <location>
        <begin position="75"/>
        <end position="82"/>
    </location>
</feature>
<reference evidence="3" key="2">
    <citation type="submission" date="2022-10" db="EMBL/GenBank/DDBJ databases">
        <authorList>
            <consortium name="ENA_rothamsted_submissions"/>
            <consortium name="culmorum"/>
            <person name="King R."/>
        </authorList>
    </citation>
    <scope>NUCLEOTIDE SEQUENCE</scope>
</reference>
<accession>A0A9P0DA75</accession>
<feature type="disulfide bond" evidence="1">
    <location>
        <begin position="151"/>
        <end position="215"/>
    </location>
</feature>
<proteinExistence type="predicted"/>
<dbReference type="InterPro" id="IPR001938">
    <property type="entry name" value="Thaumatin"/>
</dbReference>
<dbReference type="EMBL" id="OU896718">
    <property type="protein sequence ID" value="CAH1118896.1"/>
    <property type="molecule type" value="Genomic_DNA"/>
</dbReference>
<name>A0A9P0DA75_PHACE</name>
<evidence type="ECO:0000313" key="4">
    <source>
        <dbReference type="Proteomes" id="UP001153737"/>
    </source>
</evidence>
<feature type="chain" id="PRO_5040400577" description="Thaumatin-like protein" evidence="2">
    <location>
        <begin position="18"/>
        <end position="245"/>
    </location>
</feature>
<evidence type="ECO:0008006" key="5">
    <source>
        <dbReference type="Google" id="ProtNLM"/>
    </source>
</evidence>
<feature type="disulfide bond" evidence="1">
    <location>
        <begin position="146"/>
        <end position="232"/>
    </location>
</feature>
<feature type="disulfide bond" evidence="1">
    <location>
        <begin position="178"/>
        <end position="187"/>
    </location>
</feature>
<sequence length="245" mass="26943">MFRYVFIVAASIIITEATVKLEVTNEEIGLIWVGIKSEPGKAVVENGGFELQSTETKILNVPDNWAGRLWARTWCDPGSKHCLTGDCGNKLKCGRRGGAPPATTVEISLKAHRGVDYYDVTLVDGFNIGASVQPENGVGNGGNLSCKPASCMHEFKRDCPTELRLNSPHGVLGCKSPCQTFKTDEYCCRGVHKTPSTCKSDTWENDYAAMFKKECPDAFSYIFDKDDKTFTCRADHYIITFGGAF</sequence>
<dbReference type="SUPFAM" id="SSF49870">
    <property type="entry name" value="Osmotin, thaumatin-like protein"/>
    <property type="match status" value="1"/>
</dbReference>
<dbReference type="FunFam" id="2.60.110.10:FF:000004">
    <property type="entry name" value="THAUMATIN-LIKE PROTEIN 1"/>
    <property type="match status" value="1"/>
</dbReference>
<dbReference type="Pfam" id="PF00314">
    <property type="entry name" value="Thaumatin"/>
    <property type="match status" value="1"/>
</dbReference>
<evidence type="ECO:0000313" key="3">
    <source>
        <dbReference type="EMBL" id="CAH1118896.1"/>
    </source>
</evidence>
<dbReference type="AlphaFoldDB" id="A0A9P0DA75"/>
<feature type="disulfide bond" evidence="1">
    <location>
        <begin position="87"/>
        <end position="93"/>
    </location>
</feature>
<gene>
    <name evidence="3" type="ORF">PHAECO_LOCUS3181</name>
</gene>
<reference evidence="3" key="1">
    <citation type="submission" date="2022-01" db="EMBL/GenBank/DDBJ databases">
        <authorList>
            <person name="King R."/>
        </authorList>
    </citation>
    <scope>NUCLEOTIDE SEQUENCE</scope>
</reference>
<dbReference type="PIRSF" id="PIRSF002703">
    <property type="entry name" value="Thaumatin"/>
    <property type="match status" value="1"/>
</dbReference>